<name>A0AAJ5NBJ3_9BURK</name>
<feature type="domain" description="Type VI secretion system IcmF C-terminal" evidence="3">
    <location>
        <begin position="1165"/>
        <end position="1268"/>
    </location>
</feature>
<dbReference type="EMBL" id="LR025743">
    <property type="protein sequence ID" value="VBB15387.1"/>
    <property type="molecule type" value="Genomic_DNA"/>
</dbReference>
<evidence type="ECO:0000259" key="3">
    <source>
        <dbReference type="Pfam" id="PF06744"/>
    </source>
</evidence>
<dbReference type="RefSeq" id="WP_122170710.1">
    <property type="nucleotide sequence ID" value="NZ_LR025743.1"/>
</dbReference>
<feature type="transmembrane region" description="Helical" evidence="2">
    <location>
        <begin position="12"/>
        <end position="33"/>
    </location>
</feature>
<reference evidence="6 7" key="1">
    <citation type="submission" date="2017-11" db="EMBL/GenBank/DDBJ databases">
        <authorList>
            <person name="Seth-Smith MB H."/>
        </authorList>
    </citation>
    <scope>NUCLEOTIDE SEQUENCE [LARGE SCALE GENOMIC DNA]</scope>
    <source>
        <strain evidence="6">E</strain>
    </source>
</reference>
<dbReference type="NCBIfam" id="TIGR03348">
    <property type="entry name" value="VI_IcmF"/>
    <property type="match status" value="1"/>
</dbReference>
<dbReference type="Pfam" id="PF14331">
    <property type="entry name" value="IcmF-related_N"/>
    <property type="match status" value="1"/>
</dbReference>
<evidence type="ECO:0000256" key="1">
    <source>
        <dbReference type="SAM" id="MobiDB-lite"/>
    </source>
</evidence>
<dbReference type="InterPro" id="IPR017731">
    <property type="entry name" value="TssM1-like"/>
</dbReference>
<feature type="domain" description="Type VI secretion system component TssM1 N-terminal" evidence="5">
    <location>
        <begin position="282"/>
        <end position="543"/>
    </location>
</feature>
<keyword evidence="7" id="KW-1185">Reference proteome</keyword>
<evidence type="ECO:0000313" key="6">
    <source>
        <dbReference type="EMBL" id="VBB15387.1"/>
    </source>
</evidence>
<evidence type="ECO:0000259" key="4">
    <source>
        <dbReference type="Pfam" id="PF06761"/>
    </source>
</evidence>
<dbReference type="InterPro" id="IPR009612">
    <property type="entry name" value="IcmF-rel"/>
</dbReference>
<accession>A0AAJ5NBJ3</accession>
<evidence type="ECO:0000256" key="2">
    <source>
        <dbReference type="SAM" id="Phobius"/>
    </source>
</evidence>
<gene>
    <name evidence="6" type="ORF">BSTAB16_5583</name>
</gene>
<keyword evidence="2" id="KW-1133">Transmembrane helix</keyword>
<feature type="transmembrane region" description="Helical" evidence="2">
    <location>
        <begin position="102"/>
        <end position="120"/>
    </location>
</feature>
<feature type="domain" description="IcmF-related" evidence="4">
    <location>
        <begin position="604"/>
        <end position="913"/>
    </location>
</feature>
<dbReference type="InterPro" id="IPR025743">
    <property type="entry name" value="TssM1_N"/>
</dbReference>
<dbReference type="GeneID" id="71058002"/>
<feature type="transmembrane region" description="Helical" evidence="2">
    <location>
        <begin position="70"/>
        <end position="90"/>
    </location>
</feature>
<feature type="region of interest" description="Disordered" evidence="1">
    <location>
        <begin position="1293"/>
        <end position="1317"/>
    </location>
</feature>
<keyword evidence="2" id="KW-0812">Transmembrane</keyword>
<dbReference type="Pfam" id="PF06761">
    <property type="entry name" value="IcmF-related"/>
    <property type="match status" value="1"/>
</dbReference>
<dbReference type="PANTHER" id="PTHR36153:SF1">
    <property type="entry name" value="TYPE VI SECRETION SYSTEM COMPONENT TSSM1"/>
    <property type="match status" value="1"/>
</dbReference>
<keyword evidence="2" id="KW-0472">Membrane</keyword>
<protein>
    <submittedName>
        <fullName evidence="6">Type VI secretion protein</fullName>
    </submittedName>
</protein>
<dbReference type="InterPro" id="IPR053156">
    <property type="entry name" value="T6SS_TssM-like"/>
</dbReference>
<feature type="transmembrane region" description="Helical" evidence="2">
    <location>
        <begin position="539"/>
        <end position="560"/>
    </location>
</feature>
<organism evidence="6 7">
    <name type="scientific">Burkholderia stabilis</name>
    <dbReference type="NCBI Taxonomy" id="95485"/>
    <lineage>
        <taxon>Bacteria</taxon>
        <taxon>Pseudomonadati</taxon>
        <taxon>Pseudomonadota</taxon>
        <taxon>Betaproteobacteria</taxon>
        <taxon>Burkholderiales</taxon>
        <taxon>Burkholderiaceae</taxon>
        <taxon>Burkholderia</taxon>
        <taxon>Burkholderia cepacia complex</taxon>
    </lineage>
</organism>
<feature type="transmembrane region" description="Helical" evidence="2">
    <location>
        <begin position="45"/>
        <end position="63"/>
    </location>
</feature>
<evidence type="ECO:0000313" key="7">
    <source>
        <dbReference type="Proteomes" id="UP000268684"/>
    </source>
</evidence>
<evidence type="ECO:0000259" key="5">
    <source>
        <dbReference type="Pfam" id="PF14331"/>
    </source>
</evidence>
<feature type="compositionally biased region" description="Low complexity" evidence="1">
    <location>
        <begin position="1305"/>
        <end position="1317"/>
    </location>
</feature>
<dbReference type="InterPro" id="IPR010623">
    <property type="entry name" value="IcmF_C"/>
</dbReference>
<sequence>MKNILSFLRSRHLWAVVTVIVAAIVIWFAGPLVSFGGLKPLASTGIRLTLIALVLSAWILWLINWSTSIVIVALLCLAIWHGFPLLTLAGKPLFASVTVRTLAVAGVVLVSAVSMSVRWWRRMRRHPGQLRRLLRLGKRGVRPLAASRLAEIEDMARVAITQLKARRGGAGRLARLFQGAAYLYDVPWYVVLGSKGSGKTTALLNAGLAFPLDAQLQHSLAPDDARTLPGWRLTNEAMLIDTPGHYVQHGTSRYSLTAESSHMSIDGKRNKRPADVSTVREQADTAEWNGFLRLLRGIRPRLPLNGVLLTVNVAALTHADLTVRATESRALRARLDEMQAEFGTGFPVWLIVTKMDRLPGFADYFASLGELERAQIWGVTLRSNPEVRADDAIRTELNLLATCLADGVSGLLRNETDVTRRRQLAMLPEAFAALTNPLADLIAQVFAGGDNSAPGTPHPMFRGVYLTSAGQTGQQVIAERQTLLQRMIGASGAQRNPLRRDLGETGYFLRNLLLGAVLREGHLAYPNRNREHRARLQRWLGHSLVWLIAVGLSANLWNAFVAERSSLATLGQKVRALSALFARSDLSTHPERVPMALESAHELLRDTTRLASDPDIAFRVGTNRLDMIESDSRRVYEALSEQVVLPQIVRRMEHVIAGAAASGDATAAYDALRVYLMLFDRARFHANDVKMWVLDDWVRHDSAARFGGRAAMIDHVQRLFSEEHVVQSPLSRNEGLIQQARAFLDGSHSTDRLYQRAKAAMFKDAPDDFSLLRVVGPQAGTVFTRASGAPLSSGVPGIFTLDGYRAVFDRRLPAFLQQASDDDAWVMGRRTAGDMAKNPAGTPDVSSRGGDVLSTEIRRRYLTEYAQQWNAFLDDIRVVSGTSLAFNLKVLRNFAAPDSPLTRFARAAVHETTLTQPIAKSADSLLEKAADAVNQRAEKMLGPRVSEQLERELVDSHFAALREVVTGRADALSDMPLSTPLADKTGLDGVAALLNSYYKTLAIADNALLNNNMPPESENAAKLKMTADTMPAPFRAVLQQLAVDGSRGVNQGIGQLLSRQMQAVVADTCRMTIEGNYPFSPDSMRDVSIDDFTRMFAQSGVIDDFFTKTLAPFVDTAARPWRYRTLPGATEPVQGPDLEPFEHAKAIRDIFFADPDRRRVNWKADIRIPELDPTIVSLSLDIDGQTTRYQHGPVAPFTVTWPGPRGGVHAQISASPLIRPDTSAITTDGPWALLRLLRKGRVVETATPGRTRVEFRFDGREAVLDIASAGSVANPLTSDVLKTFRCPGTMTAFNLPDSGPPPGLPRGALPVAGKSGL</sequence>
<dbReference type="Proteomes" id="UP000268684">
    <property type="component" value="Chromosome II"/>
</dbReference>
<dbReference type="PANTHER" id="PTHR36153">
    <property type="entry name" value="INNER MEMBRANE PROTEIN-RELATED"/>
    <property type="match status" value="1"/>
</dbReference>
<proteinExistence type="predicted"/>
<dbReference type="Pfam" id="PF06744">
    <property type="entry name" value="IcmF_C"/>
    <property type="match status" value="1"/>
</dbReference>